<keyword evidence="2" id="KW-1185">Reference proteome</keyword>
<gene>
    <name evidence="1" type="ORF">EYF80_042650</name>
</gene>
<name>A0A4Z2G0R4_9TELE</name>
<dbReference type="PROSITE" id="PS51257">
    <property type="entry name" value="PROKAR_LIPOPROTEIN"/>
    <property type="match status" value="1"/>
</dbReference>
<evidence type="ECO:0000313" key="1">
    <source>
        <dbReference type="EMBL" id="TNN47146.1"/>
    </source>
</evidence>
<dbReference type="Proteomes" id="UP000314294">
    <property type="component" value="Unassembled WGS sequence"/>
</dbReference>
<comment type="caution">
    <text evidence="1">The sequence shown here is derived from an EMBL/GenBank/DDBJ whole genome shotgun (WGS) entry which is preliminary data.</text>
</comment>
<dbReference type="EMBL" id="SRLO01000756">
    <property type="protein sequence ID" value="TNN47146.1"/>
    <property type="molecule type" value="Genomic_DNA"/>
</dbReference>
<protein>
    <submittedName>
        <fullName evidence="1">Uncharacterized protein</fullName>
    </submittedName>
</protein>
<sequence>MTDTLLRSDRGAGGTLEMEPSVSSSAWVMSCDHKQEAFCQAVNHAAATPPRRHAEVLLLF</sequence>
<evidence type="ECO:0000313" key="2">
    <source>
        <dbReference type="Proteomes" id="UP000314294"/>
    </source>
</evidence>
<proteinExistence type="predicted"/>
<accession>A0A4Z2G0R4</accession>
<reference evidence="1 2" key="1">
    <citation type="submission" date="2019-03" db="EMBL/GenBank/DDBJ databases">
        <title>First draft genome of Liparis tanakae, snailfish: a comprehensive survey of snailfish specific genes.</title>
        <authorList>
            <person name="Kim W."/>
            <person name="Song I."/>
            <person name="Jeong J.-H."/>
            <person name="Kim D."/>
            <person name="Kim S."/>
            <person name="Ryu S."/>
            <person name="Song J.Y."/>
            <person name="Lee S.K."/>
        </authorList>
    </citation>
    <scope>NUCLEOTIDE SEQUENCE [LARGE SCALE GENOMIC DNA]</scope>
    <source>
        <tissue evidence="1">Muscle</tissue>
    </source>
</reference>
<organism evidence="1 2">
    <name type="scientific">Liparis tanakae</name>
    <name type="common">Tanaka's snailfish</name>
    <dbReference type="NCBI Taxonomy" id="230148"/>
    <lineage>
        <taxon>Eukaryota</taxon>
        <taxon>Metazoa</taxon>
        <taxon>Chordata</taxon>
        <taxon>Craniata</taxon>
        <taxon>Vertebrata</taxon>
        <taxon>Euteleostomi</taxon>
        <taxon>Actinopterygii</taxon>
        <taxon>Neopterygii</taxon>
        <taxon>Teleostei</taxon>
        <taxon>Neoteleostei</taxon>
        <taxon>Acanthomorphata</taxon>
        <taxon>Eupercaria</taxon>
        <taxon>Perciformes</taxon>
        <taxon>Cottioidei</taxon>
        <taxon>Cottales</taxon>
        <taxon>Liparidae</taxon>
        <taxon>Liparis</taxon>
    </lineage>
</organism>
<dbReference type="AlphaFoldDB" id="A0A4Z2G0R4"/>